<organism evidence="1 2">
    <name type="scientific">Roseimaritima multifibrata</name>
    <dbReference type="NCBI Taxonomy" id="1930274"/>
    <lineage>
        <taxon>Bacteria</taxon>
        <taxon>Pseudomonadati</taxon>
        <taxon>Planctomycetota</taxon>
        <taxon>Planctomycetia</taxon>
        <taxon>Pirellulales</taxon>
        <taxon>Pirellulaceae</taxon>
        <taxon>Roseimaritima</taxon>
    </lineage>
</organism>
<protein>
    <recommendedName>
        <fullName evidence="3">Antitoxin ParD4</fullName>
    </recommendedName>
</protein>
<dbReference type="OrthoDB" id="283971at2"/>
<gene>
    <name evidence="1" type="ORF">FF011L_03240</name>
</gene>
<proteinExistence type="predicted"/>
<reference evidence="1 2" key="1">
    <citation type="submission" date="2019-02" db="EMBL/GenBank/DDBJ databases">
        <title>Deep-cultivation of Planctomycetes and their phenomic and genomic characterization uncovers novel biology.</title>
        <authorList>
            <person name="Wiegand S."/>
            <person name="Jogler M."/>
            <person name="Boedeker C."/>
            <person name="Pinto D."/>
            <person name="Vollmers J."/>
            <person name="Rivas-Marin E."/>
            <person name="Kohn T."/>
            <person name="Peeters S.H."/>
            <person name="Heuer A."/>
            <person name="Rast P."/>
            <person name="Oberbeckmann S."/>
            <person name="Bunk B."/>
            <person name="Jeske O."/>
            <person name="Meyerdierks A."/>
            <person name="Storesund J.E."/>
            <person name="Kallscheuer N."/>
            <person name="Luecker S."/>
            <person name="Lage O.M."/>
            <person name="Pohl T."/>
            <person name="Merkel B.J."/>
            <person name="Hornburger P."/>
            <person name="Mueller R.-W."/>
            <person name="Bruemmer F."/>
            <person name="Labrenz M."/>
            <person name="Spormann A.M."/>
            <person name="Op den Camp H."/>
            <person name="Overmann J."/>
            <person name="Amann R."/>
            <person name="Jetten M.S.M."/>
            <person name="Mascher T."/>
            <person name="Medema M.H."/>
            <person name="Devos D.P."/>
            <person name="Kaster A.-K."/>
            <person name="Ovreas L."/>
            <person name="Rohde M."/>
            <person name="Galperin M.Y."/>
            <person name="Jogler C."/>
        </authorList>
    </citation>
    <scope>NUCLEOTIDE SEQUENCE [LARGE SCALE GENOMIC DNA]</scope>
    <source>
        <strain evidence="1 2">FF011L</strain>
    </source>
</reference>
<accession>A0A517M9Q5</accession>
<evidence type="ECO:0008006" key="3">
    <source>
        <dbReference type="Google" id="ProtNLM"/>
    </source>
</evidence>
<dbReference type="GO" id="GO:0006355">
    <property type="term" value="P:regulation of DNA-templated transcription"/>
    <property type="evidence" value="ECO:0007669"/>
    <property type="project" value="InterPro"/>
</dbReference>
<dbReference type="CDD" id="cd22231">
    <property type="entry name" value="RHH_NikR_HicB-like"/>
    <property type="match status" value="1"/>
</dbReference>
<name>A0A517M9Q5_9BACT</name>
<dbReference type="InterPro" id="IPR038296">
    <property type="entry name" value="ParD_sf"/>
</dbReference>
<dbReference type="RefSeq" id="WP_145349637.1">
    <property type="nucleotide sequence ID" value="NZ_CP036262.1"/>
</dbReference>
<dbReference type="AlphaFoldDB" id="A0A517M9Q5"/>
<dbReference type="Proteomes" id="UP000320672">
    <property type="component" value="Chromosome"/>
</dbReference>
<evidence type="ECO:0000313" key="2">
    <source>
        <dbReference type="Proteomes" id="UP000320672"/>
    </source>
</evidence>
<dbReference type="SUPFAM" id="SSF47598">
    <property type="entry name" value="Ribbon-helix-helix"/>
    <property type="match status" value="1"/>
</dbReference>
<dbReference type="InterPro" id="IPR010985">
    <property type="entry name" value="Ribbon_hlx_hlx"/>
</dbReference>
<dbReference type="Gene3D" id="6.10.10.120">
    <property type="entry name" value="Antitoxin ParD1-like"/>
    <property type="match status" value="1"/>
</dbReference>
<evidence type="ECO:0000313" key="1">
    <source>
        <dbReference type="EMBL" id="QDS91594.1"/>
    </source>
</evidence>
<dbReference type="KEGG" id="rml:FF011L_03240"/>
<keyword evidence="2" id="KW-1185">Reference proteome</keyword>
<sequence>MSTVPVELPDHLMSYVDQNVEQGGFASASEYIVALVAAASEKQGEIERALMAGIASGPAEPWTENEWQAIKSRVVSKASSK</sequence>
<dbReference type="EMBL" id="CP036262">
    <property type="protein sequence ID" value="QDS91594.1"/>
    <property type="molecule type" value="Genomic_DNA"/>
</dbReference>